<reference evidence="2 3" key="1">
    <citation type="submission" date="2019-08" db="EMBL/GenBank/DDBJ databases">
        <title>Genomes of Subsaximicrobium wynnwilliamsii strains.</title>
        <authorList>
            <person name="Bowman J.P."/>
        </authorList>
    </citation>
    <scope>NUCLEOTIDE SEQUENCE [LARGE SCALE GENOMIC DNA]</scope>
    <source>
        <strain evidence="2 3">2-80-2</strain>
    </source>
</reference>
<dbReference type="RefSeq" id="WP_147088536.1">
    <property type="nucleotide sequence ID" value="NZ_VORM01000066.1"/>
</dbReference>
<proteinExistence type="predicted"/>
<evidence type="ECO:0000313" key="3">
    <source>
        <dbReference type="Proteomes" id="UP000321578"/>
    </source>
</evidence>
<accession>A0A5C6ZAP0</accession>
<name>A0A5C6ZAP0_9FLAO</name>
<dbReference type="SUPFAM" id="SSF56925">
    <property type="entry name" value="OMPA-like"/>
    <property type="match status" value="1"/>
</dbReference>
<keyword evidence="1" id="KW-0732">Signal</keyword>
<evidence type="ECO:0000256" key="1">
    <source>
        <dbReference type="SAM" id="SignalP"/>
    </source>
</evidence>
<feature type="chain" id="PRO_5022662885" evidence="1">
    <location>
        <begin position="19"/>
        <end position="177"/>
    </location>
</feature>
<dbReference type="InterPro" id="IPR011250">
    <property type="entry name" value="OMP/PagP_B-barrel"/>
</dbReference>
<evidence type="ECO:0000313" key="2">
    <source>
        <dbReference type="EMBL" id="TXD86380.1"/>
    </source>
</evidence>
<protein>
    <submittedName>
        <fullName evidence="2">Outer membrane beta-barrel protein</fullName>
    </submittedName>
</protein>
<comment type="caution">
    <text evidence="2">The sequence shown here is derived from an EMBL/GenBank/DDBJ whole genome shotgun (WGS) entry which is preliminary data.</text>
</comment>
<dbReference type="AlphaFoldDB" id="A0A5C6ZAP0"/>
<feature type="signal peptide" evidence="1">
    <location>
        <begin position="1"/>
        <end position="18"/>
    </location>
</feature>
<dbReference type="EMBL" id="VORO01000066">
    <property type="protein sequence ID" value="TXD86380.1"/>
    <property type="molecule type" value="Genomic_DNA"/>
</dbReference>
<dbReference type="Proteomes" id="UP000321578">
    <property type="component" value="Unassembled WGS sequence"/>
</dbReference>
<dbReference type="OrthoDB" id="945117at2"/>
<keyword evidence="3" id="KW-1185">Reference proteome</keyword>
<gene>
    <name evidence="2" type="ORF">ESY86_20335</name>
</gene>
<sequence length="177" mass="19452">MKTLFFFLVLATSLSLNAQITKGNWLVGGDASFNSSTVNDSDGNEVGKSSGIRIFPNIGHFFFDKFAVGLTPSFFYSKTKNGPSSVGYGIGPFARYYFLKPENRINLFADANFIYFSSKTKGFSSTSNSSYRIKAGPVLYFNSSVALEFTIGYNSANFSTTTNTVELGFGFQIHLEK</sequence>
<organism evidence="2 3">
    <name type="scientific">Subsaximicrobium wynnwilliamsii</name>
    <dbReference type="NCBI Taxonomy" id="291179"/>
    <lineage>
        <taxon>Bacteria</taxon>
        <taxon>Pseudomonadati</taxon>
        <taxon>Bacteroidota</taxon>
        <taxon>Flavobacteriia</taxon>
        <taxon>Flavobacteriales</taxon>
        <taxon>Flavobacteriaceae</taxon>
        <taxon>Subsaximicrobium</taxon>
    </lineage>
</organism>